<organism evidence="2 3">
    <name type="scientific">Paraglaciecola algarum</name>
    <dbReference type="NCBI Taxonomy" id="3050085"/>
    <lineage>
        <taxon>Bacteria</taxon>
        <taxon>Pseudomonadati</taxon>
        <taxon>Pseudomonadota</taxon>
        <taxon>Gammaproteobacteria</taxon>
        <taxon>Alteromonadales</taxon>
        <taxon>Alteromonadaceae</taxon>
        <taxon>Paraglaciecola</taxon>
    </lineage>
</organism>
<dbReference type="RefSeq" id="WP_235313261.1">
    <property type="nucleotide sequence ID" value="NZ_JAKGAS010000007.1"/>
</dbReference>
<evidence type="ECO:0000259" key="1">
    <source>
        <dbReference type="PROSITE" id="PS51186"/>
    </source>
</evidence>
<comment type="caution">
    <text evidence="2">The sequence shown here is derived from an EMBL/GenBank/DDBJ whole genome shotgun (WGS) entry which is preliminary data.</text>
</comment>
<dbReference type="InterPro" id="IPR000182">
    <property type="entry name" value="GNAT_dom"/>
</dbReference>
<proteinExistence type="predicted"/>
<accession>A0ABS9DAW2</accession>
<protein>
    <submittedName>
        <fullName evidence="2">GNAT family N-acetyltransferase</fullName>
    </submittedName>
</protein>
<evidence type="ECO:0000313" key="3">
    <source>
        <dbReference type="Proteomes" id="UP001521137"/>
    </source>
</evidence>
<reference evidence="2 3" key="1">
    <citation type="submission" date="2022-01" db="EMBL/GenBank/DDBJ databases">
        <title>Paraglaciecola sp. G1-23.</title>
        <authorList>
            <person name="Jin M.S."/>
            <person name="Han D.M."/>
            <person name="Kim H.M."/>
            <person name="Jeon C.O."/>
        </authorList>
    </citation>
    <scope>NUCLEOTIDE SEQUENCE [LARGE SCALE GENOMIC DNA]</scope>
    <source>
        <strain evidence="2 3">G1-23</strain>
    </source>
</reference>
<sequence>MSDYTIQQAGLDDAPILSDLALKSKAHWGYNQIFLDNCKAELTYTAEQLNSKQWCFKVVKNLEQEVVGFYAIHYVSNQQAELNALFIEPKFIGQGIGKILLSDVIQQTKKLQLSELIIHSDPYAEDFYLSQGAIKIGETESGSIPDRFLPLLCIKL</sequence>
<dbReference type="EMBL" id="JAKGAS010000007">
    <property type="protein sequence ID" value="MCF2949162.1"/>
    <property type="molecule type" value="Genomic_DNA"/>
</dbReference>
<evidence type="ECO:0000313" key="2">
    <source>
        <dbReference type="EMBL" id="MCF2949162.1"/>
    </source>
</evidence>
<dbReference type="Gene3D" id="3.40.630.30">
    <property type="match status" value="1"/>
</dbReference>
<name>A0ABS9DAW2_9ALTE</name>
<dbReference type="Pfam" id="PF13673">
    <property type="entry name" value="Acetyltransf_10"/>
    <property type="match status" value="1"/>
</dbReference>
<dbReference type="SUPFAM" id="SSF55729">
    <property type="entry name" value="Acyl-CoA N-acyltransferases (Nat)"/>
    <property type="match status" value="1"/>
</dbReference>
<dbReference type="Proteomes" id="UP001521137">
    <property type="component" value="Unassembled WGS sequence"/>
</dbReference>
<gene>
    <name evidence="2" type="ORF">L0668_13660</name>
</gene>
<dbReference type="CDD" id="cd04301">
    <property type="entry name" value="NAT_SF"/>
    <property type="match status" value="1"/>
</dbReference>
<dbReference type="PROSITE" id="PS51186">
    <property type="entry name" value="GNAT"/>
    <property type="match status" value="1"/>
</dbReference>
<feature type="domain" description="N-acetyltransferase" evidence="1">
    <location>
        <begin position="4"/>
        <end position="156"/>
    </location>
</feature>
<dbReference type="InterPro" id="IPR016181">
    <property type="entry name" value="Acyl_CoA_acyltransferase"/>
</dbReference>
<keyword evidence="3" id="KW-1185">Reference proteome</keyword>